<protein>
    <submittedName>
        <fullName evidence="2">Uncharacterized protein</fullName>
    </submittedName>
</protein>
<dbReference type="Gramene" id="OIT05853">
    <property type="protein sequence ID" value="OIT05853"/>
    <property type="gene ID" value="A4A49_32287"/>
</dbReference>
<dbReference type="Proteomes" id="UP000187609">
    <property type="component" value="Unassembled WGS sequence"/>
</dbReference>
<proteinExistence type="predicted"/>
<feature type="compositionally biased region" description="Polar residues" evidence="1">
    <location>
        <begin position="494"/>
        <end position="507"/>
    </location>
</feature>
<feature type="region of interest" description="Disordered" evidence="1">
    <location>
        <begin position="431"/>
        <end position="517"/>
    </location>
</feature>
<dbReference type="PANTHER" id="PTHR31286:SF177">
    <property type="entry name" value="ENDONUCLEASE_EXONUCLEASE_PHOSPHATASE"/>
    <property type="match status" value="1"/>
</dbReference>
<keyword evidence="3" id="KW-1185">Reference proteome</keyword>
<organism evidence="2 3">
    <name type="scientific">Nicotiana attenuata</name>
    <name type="common">Coyote tobacco</name>
    <dbReference type="NCBI Taxonomy" id="49451"/>
    <lineage>
        <taxon>Eukaryota</taxon>
        <taxon>Viridiplantae</taxon>
        <taxon>Streptophyta</taxon>
        <taxon>Embryophyta</taxon>
        <taxon>Tracheophyta</taxon>
        <taxon>Spermatophyta</taxon>
        <taxon>Magnoliopsida</taxon>
        <taxon>eudicotyledons</taxon>
        <taxon>Gunneridae</taxon>
        <taxon>Pentapetalae</taxon>
        <taxon>asterids</taxon>
        <taxon>lamiids</taxon>
        <taxon>Solanales</taxon>
        <taxon>Solanaceae</taxon>
        <taxon>Nicotianoideae</taxon>
        <taxon>Nicotianeae</taxon>
        <taxon>Nicotiana</taxon>
    </lineage>
</organism>
<dbReference type="EMBL" id="MJEQ01037184">
    <property type="protein sequence ID" value="OIT05853.1"/>
    <property type="molecule type" value="Genomic_DNA"/>
</dbReference>
<dbReference type="PANTHER" id="PTHR31286">
    <property type="entry name" value="GLYCINE-RICH CELL WALL STRUCTURAL PROTEIN 1.8-LIKE"/>
    <property type="match status" value="1"/>
</dbReference>
<feature type="region of interest" description="Disordered" evidence="1">
    <location>
        <begin position="269"/>
        <end position="337"/>
    </location>
</feature>
<feature type="region of interest" description="Disordered" evidence="1">
    <location>
        <begin position="184"/>
        <end position="207"/>
    </location>
</feature>
<feature type="compositionally biased region" description="Basic and acidic residues" evidence="1">
    <location>
        <begin position="437"/>
        <end position="467"/>
    </location>
</feature>
<comment type="caution">
    <text evidence="2">The sequence shown here is derived from an EMBL/GenBank/DDBJ whole genome shotgun (WGS) entry which is preliminary data.</text>
</comment>
<name>A0A1J6IL37_NICAT</name>
<reference evidence="2" key="1">
    <citation type="submission" date="2016-11" db="EMBL/GenBank/DDBJ databases">
        <title>The genome of Nicotiana attenuata.</title>
        <authorList>
            <person name="Xu S."/>
            <person name="Brockmoeller T."/>
            <person name="Gaquerel E."/>
            <person name="Navarro A."/>
            <person name="Kuhl H."/>
            <person name="Gase K."/>
            <person name="Ling Z."/>
            <person name="Zhou W."/>
            <person name="Kreitzer C."/>
            <person name="Stanke M."/>
            <person name="Tang H."/>
            <person name="Lyons E."/>
            <person name="Pandey P."/>
            <person name="Pandey S.P."/>
            <person name="Timmermann B."/>
            <person name="Baldwin I.T."/>
        </authorList>
    </citation>
    <scope>NUCLEOTIDE SEQUENCE [LARGE SCALE GENOMIC DNA]</scope>
    <source>
        <strain evidence="2">UT</strain>
    </source>
</reference>
<dbReference type="AlphaFoldDB" id="A0A1J6IL37"/>
<evidence type="ECO:0000313" key="2">
    <source>
        <dbReference type="EMBL" id="OIT05853.1"/>
    </source>
</evidence>
<feature type="compositionally biased region" description="Low complexity" evidence="1">
    <location>
        <begin position="282"/>
        <end position="293"/>
    </location>
</feature>
<sequence>MEKERYQNLCLDEENTPAPSISHGYQPNAPILQSKNLGSLSEPGVRRNANLSSGQIWTNPSIGNPSLSSKEQVCKVSSHSNMAIDHLDQMHNPEIHRLAGQGVLVNQLTQYQCQIVPEVQEIDFQSSTPILHEPISSNIQKSDSAGFKLPSVRRNVNDTSDAQIEVQNVVHASHDLQEVARQKISRGPIQKTNGHPPPSLSEPQELVNGGSLTQGVQLAKQNIPPSHVISIGVTGIGVASATSPNANLPTSIVDPSSGQQAPNIDTLSIQHPQKQPNPIPNPNSNAPIKISSNFDRPNNSKKSHKPPSKNNTPPVQPGKQAPPATNPSSQKTRGSVAKVKIQIDFTKERPHHVWLGYDEDQDENGDGEWLEVQYDNVPAYCNHCKHLGHSEYTCEVRLQDEDKKKRKKTKQAAPKVTIKKLQVHPGTLVLINTPHGAEPKENQQEAEHQKDAEHQDKSNKPPKDNWKAQKRKNFKGNSQNTKRQQHVYQPKVNAGQQSQAPNKSGMPSINPPAQLERSVDSGVQNQPFPLLPNLYLFLCCYG</sequence>
<dbReference type="InterPro" id="IPR040256">
    <property type="entry name" value="At4g02000-like"/>
</dbReference>
<accession>A0A1J6IL37</accession>
<gene>
    <name evidence="2" type="ORF">A4A49_32287</name>
</gene>
<evidence type="ECO:0000313" key="3">
    <source>
        <dbReference type="Proteomes" id="UP000187609"/>
    </source>
</evidence>
<evidence type="ECO:0000256" key="1">
    <source>
        <dbReference type="SAM" id="MobiDB-lite"/>
    </source>
</evidence>